<evidence type="ECO:0000256" key="4">
    <source>
        <dbReference type="ARBA" id="ARBA00023163"/>
    </source>
</evidence>
<evidence type="ECO:0000256" key="2">
    <source>
        <dbReference type="ARBA" id="ARBA00023015"/>
    </source>
</evidence>
<evidence type="ECO:0000313" key="10">
    <source>
        <dbReference type="Proteomes" id="UP001201262"/>
    </source>
</evidence>
<keyword evidence="3" id="KW-0238">DNA-binding</keyword>
<keyword evidence="10" id="KW-1185">Reference proteome</keyword>
<feature type="compositionally biased region" description="Polar residues" evidence="6">
    <location>
        <begin position="119"/>
        <end position="135"/>
    </location>
</feature>
<keyword evidence="2" id="KW-0805">Transcription regulation</keyword>
<dbReference type="PANTHER" id="PTHR47171">
    <property type="entry name" value="FARA-RELATED"/>
    <property type="match status" value="1"/>
</dbReference>
<dbReference type="Pfam" id="PF04082">
    <property type="entry name" value="Fungal_trans"/>
    <property type="match status" value="1"/>
</dbReference>
<feature type="region of interest" description="Disordered" evidence="6">
    <location>
        <begin position="93"/>
        <end position="144"/>
    </location>
</feature>
<dbReference type="GO" id="GO:0006351">
    <property type="term" value="P:DNA-templated transcription"/>
    <property type="evidence" value="ECO:0007669"/>
    <property type="project" value="InterPro"/>
</dbReference>
<dbReference type="InterPro" id="IPR007219">
    <property type="entry name" value="XnlR_reg_dom"/>
</dbReference>
<dbReference type="GO" id="GO:0008270">
    <property type="term" value="F:zinc ion binding"/>
    <property type="evidence" value="ECO:0007669"/>
    <property type="project" value="InterPro"/>
</dbReference>
<protein>
    <submittedName>
        <fullName evidence="9">Fungal-specific transcription factor domain-containing protein</fullName>
    </submittedName>
</protein>
<keyword evidence="7" id="KW-0812">Transmembrane</keyword>
<dbReference type="InterPro" id="IPR052073">
    <property type="entry name" value="Amide_Lactam_Regulators"/>
</dbReference>
<dbReference type="GeneID" id="70246786"/>
<keyword evidence="5" id="KW-0539">Nucleus</keyword>
<dbReference type="GO" id="GO:0003677">
    <property type="term" value="F:DNA binding"/>
    <property type="evidence" value="ECO:0007669"/>
    <property type="project" value="UniProtKB-KW"/>
</dbReference>
<evidence type="ECO:0000256" key="6">
    <source>
        <dbReference type="SAM" id="MobiDB-lite"/>
    </source>
</evidence>
<evidence type="ECO:0000256" key="3">
    <source>
        <dbReference type="ARBA" id="ARBA00023125"/>
    </source>
</evidence>
<evidence type="ECO:0000256" key="1">
    <source>
        <dbReference type="ARBA" id="ARBA00022833"/>
    </source>
</evidence>
<comment type="caution">
    <text evidence="9">The sequence shown here is derived from an EMBL/GenBank/DDBJ whole genome shotgun (WGS) entry which is preliminary data.</text>
</comment>
<evidence type="ECO:0000313" key="9">
    <source>
        <dbReference type="EMBL" id="KAH8695158.1"/>
    </source>
</evidence>
<organism evidence="9 10">
    <name type="scientific">Talaromyces proteolyticus</name>
    <dbReference type="NCBI Taxonomy" id="1131652"/>
    <lineage>
        <taxon>Eukaryota</taxon>
        <taxon>Fungi</taxon>
        <taxon>Dikarya</taxon>
        <taxon>Ascomycota</taxon>
        <taxon>Pezizomycotina</taxon>
        <taxon>Eurotiomycetes</taxon>
        <taxon>Eurotiomycetidae</taxon>
        <taxon>Eurotiales</taxon>
        <taxon>Trichocomaceae</taxon>
        <taxon>Talaromyces</taxon>
        <taxon>Talaromyces sect. Bacilispori</taxon>
    </lineage>
</organism>
<dbReference type="GO" id="GO:0000981">
    <property type="term" value="F:DNA-binding transcription factor activity, RNA polymerase II-specific"/>
    <property type="evidence" value="ECO:0007669"/>
    <property type="project" value="InterPro"/>
</dbReference>
<name>A0AAD4PYH1_9EURO</name>
<evidence type="ECO:0000256" key="5">
    <source>
        <dbReference type="ARBA" id="ARBA00023242"/>
    </source>
</evidence>
<dbReference type="Proteomes" id="UP001201262">
    <property type="component" value="Unassembled WGS sequence"/>
</dbReference>
<evidence type="ECO:0000256" key="7">
    <source>
        <dbReference type="SAM" id="Phobius"/>
    </source>
</evidence>
<keyword evidence="7" id="KW-1133">Transmembrane helix</keyword>
<accession>A0AAD4PYH1</accession>
<dbReference type="CDD" id="cd12148">
    <property type="entry name" value="fungal_TF_MHR"/>
    <property type="match status" value="1"/>
</dbReference>
<dbReference type="EMBL" id="JAJTJA010000008">
    <property type="protein sequence ID" value="KAH8695158.1"/>
    <property type="molecule type" value="Genomic_DNA"/>
</dbReference>
<dbReference type="PANTHER" id="PTHR47171:SF1">
    <property type="entry name" value="ZN(II)2CYS6 TRANSCRIPTION FACTOR (EUROFUNG)"/>
    <property type="match status" value="1"/>
</dbReference>
<reference evidence="9" key="1">
    <citation type="submission" date="2021-12" db="EMBL/GenBank/DDBJ databases">
        <title>Convergent genome expansion in fungi linked to evolution of root-endophyte symbiosis.</title>
        <authorList>
            <consortium name="DOE Joint Genome Institute"/>
            <person name="Ke Y.-H."/>
            <person name="Bonito G."/>
            <person name="Liao H.-L."/>
            <person name="Looney B."/>
            <person name="Rojas-Flechas A."/>
            <person name="Nash J."/>
            <person name="Hameed K."/>
            <person name="Schadt C."/>
            <person name="Martin F."/>
            <person name="Crous P.W."/>
            <person name="Miettinen O."/>
            <person name="Magnuson J.K."/>
            <person name="Labbe J."/>
            <person name="Jacobson D."/>
            <person name="Doktycz M.J."/>
            <person name="Veneault-Fourrey C."/>
            <person name="Kuo A."/>
            <person name="Mondo S."/>
            <person name="Calhoun S."/>
            <person name="Riley R."/>
            <person name="Ohm R."/>
            <person name="LaButti K."/>
            <person name="Andreopoulos B."/>
            <person name="Pangilinan J."/>
            <person name="Nolan M."/>
            <person name="Tritt A."/>
            <person name="Clum A."/>
            <person name="Lipzen A."/>
            <person name="Daum C."/>
            <person name="Barry K."/>
            <person name="Grigoriev I.V."/>
            <person name="Vilgalys R."/>
        </authorList>
    </citation>
    <scope>NUCLEOTIDE SEQUENCE</scope>
    <source>
        <strain evidence="9">PMI_201</strain>
    </source>
</reference>
<feature type="transmembrane region" description="Helical" evidence="7">
    <location>
        <begin position="567"/>
        <end position="586"/>
    </location>
</feature>
<keyword evidence="4" id="KW-0804">Transcription</keyword>
<dbReference type="InterPro" id="IPR036864">
    <property type="entry name" value="Zn2-C6_fun-type_DNA-bd_sf"/>
</dbReference>
<gene>
    <name evidence="9" type="ORF">BGW36DRAFT_382209</name>
</gene>
<keyword evidence="1" id="KW-0862">Zinc</keyword>
<dbReference type="AlphaFoldDB" id="A0AAD4PYH1"/>
<dbReference type="RefSeq" id="XP_046070300.1">
    <property type="nucleotide sequence ID" value="XM_046216499.1"/>
</dbReference>
<keyword evidence="7" id="KW-0472">Membrane</keyword>
<proteinExistence type="predicted"/>
<dbReference type="SUPFAM" id="SSF57701">
    <property type="entry name" value="Zn2/Cys6 DNA-binding domain"/>
    <property type="match status" value="1"/>
</dbReference>
<dbReference type="SMART" id="SM00906">
    <property type="entry name" value="Fungal_trans"/>
    <property type="match status" value="1"/>
</dbReference>
<feature type="domain" description="Xylanolytic transcriptional activator regulatory" evidence="8">
    <location>
        <begin position="361"/>
        <end position="433"/>
    </location>
</feature>
<sequence length="743" mass="84274">MLQEERQTMNHPTSRVYRRHKRKLACRYCSARHIKCRTPEPSPTGPTENNRYQPCQACLQANEPCEPRKSTNITSISLCADSHSAAANGLQALPADRRESTTPSSFDQPVTADLPDASFSLQSPAKTPQMQSRSHTSAEEQPKEGSEMLLVKLMNSEEHENTPHSKNVANKVMYFGNDSIWAWTIQKARGGNAQQSASPGSVSTESLPYNVHYQVPTTLDERPHDVPEDDFDLKQQEMDLLRKKGAFSLPPPFVQKALLDAYFRWIFPMQQILDREQFLQDFEAGRASILLLQALFFVATTCCDEDIIKVNWGSRRSAQLTLYQRVKALYDADCEHNRVTVIQVLFLMTFWWGSPTEEKDCSHWLAAAVRLAQANGMHRSTKHSYLPLKDQKLWKRIWWTFYVRDRFDAASLGRPMLIHDDDCDVEPLEESDFDSPANTGTDDDTSNMLGVRHSVEMAKLAILLGKIIKATQKHENTDTFRKEMDAKLTAWEKCLPERLKYSEDNNQEAQLLANMLSLGFHWCKISLHRQIFLEGTPEHDLSVAPVSANAVTRIVEDLLAEGLFRRASVHLIAILFACLTIHVIQLRRSDGSRRRVLKHKLQLCVLALSEFKNYWPFVGWMYWLFRKLVGRLLVEDNPCDQSGPQYDVRNFLNRSMESGASVGTQNEGMVAERAITTMPMSLGGMGAHSTNFRTAPTSAAETTSGVASFENFLDPFTSLDLMEWADFQGEPFGSLALDDLTWP</sequence>
<evidence type="ECO:0000259" key="8">
    <source>
        <dbReference type="SMART" id="SM00906"/>
    </source>
</evidence>